<comment type="caution">
    <text evidence="8">The sequence shown here is derived from an EMBL/GenBank/DDBJ whole genome shotgun (WGS) entry which is preliminary data.</text>
</comment>
<feature type="transmembrane region" description="Helical" evidence="6">
    <location>
        <begin position="69"/>
        <end position="89"/>
    </location>
</feature>
<sequence length="320" mass="35836">MGKRLKACLYLLLASFIWGIASPVIKYTLSFVEPFSFLFWRFLLTSIIILPLFIIYLKKNKIKLRLKRLIKISLLGFLGTTFSLSFLFIGYKYTTAIDGVLLYSVAPILVVIGGALFLKEEVTNWEKLGAGLAFIGSLVTIIQPLLEGQAFTQSNVKGNILVFLSAATWALYCLLVRKFGSQNNGKPFVLTSISFIVAFITIIPLFLLENYLKNDYLKSVFLNAQPLFSLDLRAVPGIIYMSLFSTIIAFFAYNMGFSLIEASEATVFDYLKPVIAAPIAVLWLKEIITLPFLIGALLIALGVFLTEYKTRKGLAKIREK</sequence>
<keyword evidence="2" id="KW-1003">Cell membrane</keyword>
<feature type="transmembrane region" description="Helical" evidence="6">
    <location>
        <begin position="237"/>
        <end position="255"/>
    </location>
</feature>
<protein>
    <recommendedName>
        <fullName evidence="7">EamA domain-containing protein</fullName>
    </recommendedName>
</protein>
<keyword evidence="4 6" id="KW-1133">Transmembrane helix</keyword>
<organism evidence="8 9">
    <name type="scientific">Candidatus Beckwithbacteria bacterium CG10_big_fil_rev_8_21_14_0_10_34_10</name>
    <dbReference type="NCBI Taxonomy" id="1974495"/>
    <lineage>
        <taxon>Bacteria</taxon>
        <taxon>Candidatus Beckwithiibacteriota</taxon>
    </lineage>
</organism>
<dbReference type="InterPro" id="IPR000620">
    <property type="entry name" value="EamA_dom"/>
</dbReference>
<feature type="transmembrane region" description="Helical" evidence="6">
    <location>
        <begin position="188"/>
        <end position="208"/>
    </location>
</feature>
<feature type="transmembrane region" description="Helical" evidence="6">
    <location>
        <begin position="101"/>
        <end position="118"/>
    </location>
</feature>
<feature type="domain" description="EamA" evidence="7">
    <location>
        <begin position="157"/>
        <end position="306"/>
    </location>
</feature>
<dbReference type="Pfam" id="PF00892">
    <property type="entry name" value="EamA"/>
    <property type="match status" value="2"/>
</dbReference>
<dbReference type="EMBL" id="PEZT01000020">
    <property type="protein sequence ID" value="PIS09072.1"/>
    <property type="molecule type" value="Genomic_DNA"/>
</dbReference>
<feature type="transmembrane region" description="Helical" evidence="6">
    <location>
        <begin position="267"/>
        <end position="284"/>
    </location>
</feature>
<keyword evidence="5 6" id="KW-0472">Membrane</keyword>
<dbReference type="PANTHER" id="PTHR32322:SF18">
    <property type="entry name" value="S-ADENOSYLMETHIONINE_S-ADENOSYLHOMOCYSTEINE TRANSPORTER"/>
    <property type="match status" value="1"/>
</dbReference>
<dbReference type="PANTHER" id="PTHR32322">
    <property type="entry name" value="INNER MEMBRANE TRANSPORTER"/>
    <property type="match status" value="1"/>
</dbReference>
<evidence type="ECO:0000256" key="4">
    <source>
        <dbReference type="ARBA" id="ARBA00022989"/>
    </source>
</evidence>
<feature type="domain" description="EamA" evidence="7">
    <location>
        <begin position="6"/>
        <end position="141"/>
    </location>
</feature>
<evidence type="ECO:0000256" key="5">
    <source>
        <dbReference type="ARBA" id="ARBA00023136"/>
    </source>
</evidence>
<gene>
    <name evidence="8" type="ORF">COT75_03340</name>
</gene>
<dbReference type="Proteomes" id="UP000230093">
    <property type="component" value="Unassembled WGS sequence"/>
</dbReference>
<feature type="transmembrane region" description="Helical" evidence="6">
    <location>
        <begin position="130"/>
        <end position="146"/>
    </location>
</feature>
<evidence type="ECO:0000313" key="9">
    <source>
        <dbReference type="Proteomes" id="UP000230093"/>
    </source>
</evidence>
<feature type="transmembrane region" description="Helical" evidence="6">
    <location>
        <begin position="290"/>
        <end position="308"/>
    </location>
</feature>
<evidence type="ECO:0000256" key="2">
    <source>
        <dbReference type="ARBA" id="ARBA00022475"/>
    </source>
</evidence>
<proteinExistence type="predicted"/>
<accession>A0A2H0W8U5</accession>
<dbReference type="InterPro" id="IPR037185">
    <property type="entry name" value="EmrE-like"/>
</dbReference>
<reference evidence="9" key="1">
    <citation type="submission" date="2017-09" db="EMBL/GenBank/DDBJ databases">
        <title>Depth-based differentiation of microbial function through sediment-hosted aquifers and enrichment of novel symbionts in the deep terrestrial subsurface.</title>
        <authorList>
            <person name="Probst A.J."/>
            <person name="Ladd B."/>
            <person name="Jarett J.K."/>
            <person name="Geller-Mcgrath D.E."/>
            <person name="Sieber C.M.K."/>
            <person name="Emerson J.B."/>
            <person name="Anantharaman K."/>
            <person name="Thomas B.C."/>
            <person name="Malmstrom R."/>
            <person name="Stieglmeier M."/>
            <person name="Klingl A."/>
            <person name="Woyke T."/>
            <person name="Ryan C.M."/>
            <person name="Banfield J.F."/>
        </authorList>
    </citation>
    <scope>NUCLEOTIDE SEQUENCE [LARGE SCALE GENOMIC DNA]</scope>
</reference>
<evidence type="ECO:0000259" key="7">
    <source>
        <dbReference type="Pfam" id="PF00892"/>
    </source>
</evidence>
<name>A0A2H0W8U5_9BACT</name>
<evidence type="ECO:0000256" key="3">
    <source>
        <dbReference type="ARBA" id="ARBA00022692"/>
    </source>
</evidence>
<dbReference type="SUPFAM" id="SSF103481">
    <property type="entry name" value="Multidrug resistance efflux transporter EmrE"/>
    <property type="match status" value="2"/>
</dbReference>
<evidence type="ECO:0000313" key="8">
    <source>
        <dbReference type="EMBL" id="PIS09072.1"/>
    </source>
</evidence>
<evidence type="ECO:0000256" key="6">
    <source>
        <dbReference type="SAM" id="Phobius"/>
    </source>
</evidence>
<feature type="transmembrane region" description="Helical" evidence="6">
    <location>
        <begin position="37"/>
        <end position="57"/>
    </location>
</feature>
<dbReference type="AlphaFoldDB" id="A0A2H0W8U5"/>
<feature type="transmembrane region" description="Helical" evidence="6">
    <location>
        <begin position="158"/>
        <end position="176"/>
    </location>
</feature>
<dbReference type="InterPro" id="IPR050638">
    <property type="entry name" value="AA-Vitamin_Transporters"/>
</dbReference>
<evidence type="ECO:0000256" key="1">
    <source>
        <dbReference type="ARBA" id="ARBA00004651"/>
    </source>
</evidence>
<keyword evidence="3 6" id="KW-0812">Transmembrane</keyword>
<dbReference type="GO" id="GO:0005886">
    <property type="term" value="C:plasma membrane"/>
    <property type="evidence" value="ECO:0007669"/>
    <property type="project" value="UniProtKB-SubCell"/>
</dbReference>
<comment type="subcellular location">
    <subcellularLocation>
        <location evidence="1">Cell membrane</location>
        <topology evidence="1">Multi-pass membrane protein</topology>
    </subcellularLocation>
</comment>